<proteinExistence type="predicted"/>
<feature type="region of interest" description="Disordered" evidence="1">
    <location>
        <begin position="79"/>
        <end position="117"/>
    </location>
</feature>
<evidence type="ECO:0000256" key="1">
    <source>
        <dbReference type="SAM" id="MobiDB-lite"/>
    </source>
</evidence>
<accession>A0A9X6NH65</accession>
<feature type="compositionally biased region" description="Polar residues" evidence="1">
    <location>
        <begin position="87"/>
        <end position="98"/>
    </location>
</feature>
<gene>
    <name evidence="3" type="ORF">BV898_18206</name>
</gene>
<feature type="compositionally biased region" description="Basic and acidic residues" evidence="1">
    <location>
        <begin position="106"/>
        <end position="116"/>
    </location>
</feature>
<reference evidence="4" key="1">
    <citation type="submission" date="2017-01" db="EMBL/GenBank/DDBJ databases">
        <title>Comparative genomics of anhydrobiosis in the tardigrade Hypsibius dujardini.</title>
        <authorList>
            <person name="Yoshida Y."/>
            <person name="Koutsovoulos G."/>
            <person name="Laetsch D."/>
            <person name="Stevens L."/>
            <person name="Kumar S."/>
            <person name="Horikawa D."/>
            <person name="Ishino K."/>
            <person name="Komine S."/>
            <person name="Tomita M."/>
            <person name="Blaxter M."/>
            <person name="Arakawa K."/>
        </authorList>
    </citation>
    <scope>NUCLEOTIDE SEQUENCE [LARGE SCALE GENOMIC DNA]</scope>
    <source>
        <strain evidence="4">Z151</strain>
    </source>
</reference>
<name>A0A9X6NH65_HYPEX</name>
<protein>
    <submittedName>
        <fullName evidence="3">Uncharacterized protein</fullName>
    </submittedName>
</protein>
<sequence length="139" mass="15372">MQTSGQSSLTEALRGSNKDVAQKNNIPDVIGGIEEVFTGWRTFFISILFFVGCALCILITCKICGPKRILAAICPKRRKPNKKDLTQEPSTEFETGTTVRLPALENGERSQTKPEEVPLTEVEVSDMTTERPYGLNIIP</sequence>
<keyword evidence="2" id="KW-0472">Membrane</keyword>
<dbReference type="Proteomes" id="UP000192578">
    <property type="component" value="Unassembled WGS sequence"/>
</dbReference>
<dbReference type="AlphaFoldDB" id="A0A9X6NH65"/>
<evidence type="ECO:0000313" key="4">
    <source>
        <dbReference type="Proteomes" id="UP000192578"/>
    </source>
</evidence>
<organism evidence="3 4">
    <name type="scientific">Hypsibius exemplaris</name>
    <name type="common">Freshwater tardigrade</name>
    <dbReference type="NCBI Taxonomy" id="2072580"/>
    <lineage>
        <taxon>Eukaryota</taxon>
        <taxon>Metazoa</taxon>
        <taxon>Ecdysozoa</taxon>
        <taxon>Tardigrada</taxon>
        <taxon>Eutardigrada</taxon>
        <taxon>Parachela</taxon>
        <taxon>Hypsibioidea</taxon>
        <taxon>Hypsibiidae</taxon>
        <taxon>Hypsibius</taxon>
    </lineage>
</organism>
<dbReference type="EMBL" id="MTYJ01000346">
    <property type="protein sequence ID" value="OWA53785.1"/>
    <property type="molecule type" value="Genomic_DNA"/>
</dbReference>
<keyword evidence="2" id="KW-1133">Transmembrane helix</keyword>
<keyword evidence="4" id="KW-1185">Reference proteome</keyword>
<evidence type="ECO:0000313" key="3">
    <source>
        <dbReference type="EMBL" id="OWA53785.1"/>
    </source>
</evidence>
<feature type="transmembrane region" description="Helical" evidence="2">
    <location>
        <begin position="43"/>
        <end position="61"/>
    </location>
</feature>
<keyword evidence="2" id="KW-0812">Transmembrane</keyword>
<evidence type="ECO:0000256" key="2">
    <source>
        <dbReference type="SAM" id="Phobius"/>
    </source>
</evidence>
<comment type="caution">
    <text evidence="3">The sequence shown here is derived from an EMBL/GenBank/DDBJ whole genome shotgun (WGS) entry which is preliminary data.</text>
</comment>